<feature type="chain" id="PRO_5041357631" evidence="1">
    <location>
        <begin position="24"/>
        <end position="179"/>
    </location>
</feature>
<reference evidence="2" key="2">
    <citation type="journal article" date="2023" name="Proc. Natl. Acad. Sci. U.S.A.">
        <title>A global phylogenomic analysis of the shiitake genus Lentinula.</title>
        <authorList>
            <person name="Sierra-Patev S."/>
            <person name="Min B."/>
            <person name="Naranjo-Ortiz M."/>
            <person name="Looney B."/>
            <person name="Konkel Z."/>
            <person name="Slot J.C."/>
            <person name="Sakamoto Y."/>
            <person name="Steenwyk J.L."/>
            <person name="Rokas A."/>
            <person name="Carro J."/>
            <person name="Camarero S."/>
            <person name="Ferreira P."/>
            <person name="Molpeceres G."/>
            <person name="Ruiz-Duenas F.J."/>
            <person name="Serrano A."/>
            <person name="Henrissat B."/>
            <person name="Drula E."/>
            <person name="Hughes K.W."/>
            <person name="Mata J.L."/>
            <person name="Ishikawa N.K."/>
            <person name="Vargas-Isla R."/>
            <person name="Ushijima S."/>
            <person name="Smith C.A."/>
            <person name="Donoghue J."/>
            <person name="Ahrendt S."/>
            <person name="Andreopoulos W."/>
            <person name="He G."/>
            <person name="LaButti K."/>
            <person name="Lipzen A."/>
            <person name="Ng V."/>
            <person name="Riley R."/>
            <person name="Sandor L."/>
            <person name="Barry K."/>
            <person name="Martinez A.T."/>
            <person name="Xiao Y."/>
            <person name="Gibbons J.G."/>
            <person name="Terashima K."/>
            <person name="Grigoriev I.V."/>
            <person name="Hibbett D."/>
        </authorList>
    </citation>
    <scope>NUCLEOTIDE SEQUENCE</scope>
    <source>
        <strain evidence="2">ET3784</strain>
    </source>
</reference>
<comment type="caution">
    <text evidence="2">The sequence shown here is derived from an EMBL/GenBank/DDBJ whole genome shotgun (WGS) entry which is preliminary data.</text>
</comment>
<name>A0AA38MZI1_9AGAR</name>
<dbReference type="AlphaFoldDB" id="A0AA38MZI1"/>
<keyword evidence="3" id="KW-1185">Reference proteome</keyword>
<dbReference type="EMBL" id="JANVFO010000027">
    <property type="protein sequence ID" value="KAJ3731985.1"/>
    <property type="molecule type" value="Genomic_DNA"/>
</dbReference>
<evidence type="ECO:0000313" key="3">
    <source>
        <dbReference type="Proteomes" id="UP001176059"/>
    </source>
</evidence>
<dbReference type="Proteomes" id="UP001176059">
    <property type="component" value="Unassembled WGS sequence"/>
</dbReference>
<keyword evidence="1" id="KW-0732">Signal</keyword>
<organism evidence="2 3">
    <name type="scientific">Lentinula guzmanii</name>
    <dbReference type="NCBI Taxonomy" id="2804957"/>
    <lineage>
        <taxon>Eukaryota</taxon>
        <taxon>Fungi</taxon>
        <taxon>Dikarya</taxon>
        <taxon>Basidiomycota</taxon>
        <taxon>Agaricomycotina</taxon>
        <taxon>Agaricomycetes</taxon>
        <taxon>Agaricomycetidae</taxon>
        <taxon>Agaricales</taxon>
        <taxon>Marasmiineae</taxon>
        <taxon>Omphalotaceae</taxon>
        <taxon>Lentinula</taxon>
    </lineage>
</organism>
<accession>A0AA38MZI1</accession>
<protein>
    <submittedName>
        <fullName evidence="2">Uncharacterized protein</fullName>
    </submittedName>
</protein>
<evidence type="ECO:0000313" key="2">
    <source>
        <dbReference type="EMBL" id="KAJ3731985.1"/>
    </source>
</evidence>
<sequence length="179" mass="20063">MHLYHRTSFRIYFALFLVFVCTAMPFSAYSDAPTSVHLIGEKRTMENELSKSVALEFLRGKQGQAIAGPEVHAKLVRYLDVVANALGFSFDLQHSKATPFRDPQGIVLFRLTTKEKAEYFGLMAVGSKSNVGRELSVEEQRTISQEPLTDFELGLNKGGKWEIGVEMKDGKIVSKTKKD</sequence>
<proteinExistence type="predicted"/>
<feature type="signal peptide" evidence="1">
    <location>
        <begin position="1"/>
        <end position="23"/>
    </location>
</feature>
<reference evidence="2" key="1">
    <citation type="submission" date="2022-08" db="EMBL/GenBank/DDBJ databases">
        <authorList>
            <consortium name="DOE Joint Genome Institute"/>
            <person name="Min B."/>
            <person name="Sierra-Patev S."/>
            <person name="Naranjo-Ortiz M."/>
            <person name="Looney B."/>
            <person name="Konkel Z."/>
            <person name="Slot J.C."/>
            <person name="Sakamoto Y."/>
            <person name="Steenwyk J.L."/>
            <person name="Rokas A."/>
            <person name="Carro J."/>
            <person name="Camarero S."/>
            <person name="Ferreira P."/>
            <person name="Molpeceres G."/>
            <person name="Ruiz-duenas F.J."/>
            <person name="Serrano A."/>
            <person name="Henrissat B."/>
            <person name="Drula E."/>
            <person name="Hughes K.W."/>
            <person name="Mata J.L."/>
            <person name="Ishikawa N.K."/>
            <person name="Vargas-Isla R."/>
            <person name="Ushijima S."/>
            <person name="Smith C.A."/>
            <person name="Ahrendt S."/>
            <person name="Andreopoulos W."/>
            <person name="He G."/>
            <person name="LaButti K."/>
            <person name="Lipzen A."/>
            <person name="Ng V."/>
            <person name="Riley R."/>
            <person name="Sandor L."/>
            <person name="Barry K."/>
            <person name="Martinez A.T."/>
            <person name="Xiao Y."/>
            <person name="Gibbons J.G."/>
            <person name="Terashima K."/>
            <person name="Hibbett D.S."/>
            <person name="Grigoriev I.V."/>
        </authorList>
    </citation>
    <scope>NUCLEOTIDE SEQUENCE</scope>
    <source>
        <strain evidence="2">ET3784</strain>
    </source>
</reference>
<gene>
    <name evidence="2" type="ORF">DFJ43DRAFT_1076752</name>
</gene>
<evidence type="ECO:0000256" key="1">
    <source>
        <dbReference type="SAM" id="SignalP"/>
    </source>
</evidence>